<feature type="compositionally biased region" description="Low complexity" evidence="1">
    <location>
        <begin position="191"/>
        <end position="211"/>
    </location>
</feature>
<proteinExistence type="predicted"/>
<sequence>MLRMLSTLGLDSKGAGRNNHGGSRLLPNVPRGFSVHVFKNPTLPTHSLPPMPPAVVIPSKYDTRPSNGGGQQWNRQQSHHAPHSDSERKQLQAAPPLSSQDHRLIHVPTANQAWPVETKPSKSSKSYGIYPSLVGDVYVYERSISSVSFDDELTSSPSSESSSSSDSDLYDDRDRNNNTATYPGNFNVEISSTRASSSTETLESTLTARAAPGARLPNVASSLPPAPPLPAIAAPPRPASTRPQQPHSDRDSATVARTAAPLTRTESRVQRSISISYAASVPPIQLDSVPLDQASDSDSETVISETHGNDMVVDMLGAQWAAPTSYSSYPSRSTTPSRRDSDDRVSSGMHRRDAPPPAVRDVPATRPGAYREDSANSLRGDEPRAPPGLSGAVATPPDGWPRSPPRRDAGPLSSSATNISPSSRSPPSAPPLARTPSSRQSPPGAPARNGEMGSSSYFPPPPPHQQPSSSSSPPRREVRAPSPQHNTPPTSFPPSAGQTPSPQGSPTAPGNMNALVVAAVTKRNVRWTENLVCPSPVPPESRRKGWYNRRGDQLWTNDGQYKMPEPGTEYPPDLAYYPEPNQGWMNEDGVRIDMQHRLIPKQPLRSALKRAKPLNA</sequence>
<feature type="compositionally biased region" description="Pro residues" evidence="1">
    <location>
        <begin position="224"/>
        <end position="238"/>
    </location>
</feature>
<dbReference type="AlphaFoldDB" id="A0A371CN15"/>
<feature type="region of interest" description="Disordered" evidence="1">
    <location>
        <begin position="324"/>
        <end position="514"/>
    </location>
</feature>
<accession>A0A371CN15</accession>
<organism evidence="2 3">
    <name type="scientific">Lentinus brumalis</name>
    <dbReference type="NCBI Taxonomy" id="2498619"/>
    <lineage>
        <taxon>Eukaryota</taxon>
        <taxon>Fungi</taxon>
        <taxon>Dikarya</taxon>
        <taxon>Basidiomycota</taxon>
        <taxon>Agaricomycotina</taxon>
        <taxon>Agaricomycetes</taxon>
        <taxon>Polyporales</taxon>
        <taxon>Polyporaceae</taxon>
        <taxon>Lentinus</taxon>
    </lineage>
</organism>
<dbReference type="Proteomes" id="UP000256964">
    <property type="component" value="Unassembled WGS sequence"/>
</dbReference>
<feature type="compositionally biased region" description="Polar residues" evidence="1">
    <location>
        <begin position="177"/>
        <end position="190"/>
    </location>
</feature>
<feature type="region of interest" description="Disordered" evidence="1">
    <location>
        <begin position="150"/>
        <end position="269"/>
    </location>
</feature>
<feature type="region of interest" description="Disordered" evidence="1">
    <location>
        <begin position="57"/>
        <end position="99"/>
    </location>
</feature>
<feature type="region of interest" description="Disordered" evidence="1">
    <location>
        <begin position="1"/>
        <end position="27"/>
    </location>
</feature>
<dbReference type="STRING" id="139420.A0A371CN15"/>
<feature type="compositionally biased region" description="Low complexity" evidence="1">
    <location>
        <begin position="420"/>
        <end position="439"/>
    </location>
</feature>
<evidence type="ECO:0000256" key="1">
    <source>
        <dbReference type="SAM" id="MobiDB-lite"/>
    </source>
</evidence>
<feature type="compositionally biased region" description="Basic and acidic residues" evidence="1">
    <location>
        <begin position="337"/>
        <end position="354"/>
    </location>
</feature>
<protein>
    <submittedName>
        <fullName evidence="2">Uncharacterized protein</fullName>
    </submittedName>
</protein>
<feature type="compositionally biased region" description="Low complexity" evidence="1">
    <location>
        <begin position="154"/>
        <end position="167"/>
    </location>
</feature>
<feature type="region of interest" description="Disordered" evidence="1">
    <location>
        <begin position="108"/>
        <end position="127"/>
    </location>
</feature>
<dbReference type="OrthoDB" id="3255922at2759"/>
<feature type="compositionally biased region" description="Polar residues" evidence="1">
    <location>
        <begin position="496"/>
        <end position="510"/>
    </location>
</feature>
<reference evidence="2 3" key="1">
    <citation type="journal article" date="2018" name="Biotechnol. Biofuels">
        <title>Integrative visual omics of the white-rot fungus Polyporus brumalis exposes the biotechnological potential of its oxidative enzymes for delignifying raw plant biomass.</title>
        <authorList>
            <person name="Miyauchi S."/>
            <person name="Rancon A."/>
            <person name="Drula E."/>
            <person name="Hage H."/>
            <person name="Chaduli D."/>
            <person name="Favel A."/>
            <person name="Grisel S."/>
            <person name="Henrissat B."/>
            <person name="Herpoel-Gimbert I."/>
            <person name="Ruiz-Duenas F.J."/>
            <person name="Chevret D."/>
            <person name="Hainaut M."/>
            <person name="Lin J."/>
            <person name="Wang M."/>
            <person name="Pangilinan J."/>
            <person name="Lipzen A."/>
            <person name="Lesage-Meessen L."/>
            <person name="Navarro D."/>
            <person name="Riley R."/>
            <person name="Grigoriev I.V."/>
            <person name="Zhou S."/>
            <person name="Raouche S."/>
            <person name="Rosso M.N."/>
        </authorList>
    </citation>
    <scope>NUCLEOTIDE SEQUENCE [LARGE SCALE GENOMIC DNA]</scope>
    <source>
        <strain evidence="2 3">BRFM 1820</strain>
    </source>
</reference>
<evidence type="ECO:0000313" key="3">
    <source>
        <dbReference type="Proteomes" id="UP000256964"/>
    </source>
</evidence>
<gene>
    <name evidence="2" type="ORF">OH76DRAFT_1449402</name>
</gene>
<feature type="compositionally biased region" description="Low complexity" evidence="1">
    <location>
        <begin position="324"/>
        <end position="336"/>
    </location>
</feature>
<name>A0A371CN15_9APHY</name>
<keyword evidence="3" id="KW-1185">Reference proteome</keyword>
<feature type="compositionally biased region" description="Basic and acidic residues" evidence="1">
    <location>
        <begin position="369"/>
        <end position="384"/>
    </location>
</feature>
<evidence type="ECO:0000313" key="2">
    <source>
        <dbReference type="EMBL" id="RDX41671.1"/>
    </source>
</evidence>
<dbReference type="EMBL" id="KZ857505">
    <property type="protein sequence ID" value="RDX41671.1"/>
    <property type="molecule type" value="Genomic_DNA"/>
</dbReference>